<dbReference type="AlphaFoldDB" id="A0A8H6RC72"/>
<proteinExistence type="predicted"/>
<dbReference type="Proteomes" id="UP000660729">
    <property type="component" value="Unassembled WGS sequence"/>
</dbReference>
<reference evidence="1" key="1">
    <citation type="submission" date="2020-04" db="EMBL/GenBank/DDBJ databases">
        <title>Draft genome resource of the tomato pathogen Pseudocercospora fuligena.</title>
        <authorList>
            <person name="Zaccaron A."/>
        </authorList>
    </citation>
    <scope>NUCLEOTIDE SEQUENCE</scope>
    <source>
        <strain evidence="1">PF001</strain>
    </source>
</reference>
<name>A0A8H6RC72_9PEZI</name>
<dbReference type="EMBL" id="JABCIY010000204">
    <property type="protein sequence ID" value="KAF7188904.1"/>
    <property type="molecule type" value="Genomic_DNA"/>
</dbReference>
<dbReference type="OrthoDB" id="10336755at2759"/>
<accession>A0A8H6RC72</accession>
<evidence type="ECO:0000313" key="1">
    <source>
        <dbReference type="EMBL" id="KAF7188904.1"/>
    </source>
</evidence>
<evidence type="ECO:0000313" key="2">
    <source>
        <dbReference type="Proteomes" id="UP000660729"/>
    </source>
</evidence>
<comment type="caution">
    <text evidence="1">The sequence shown here is derived from an EMBL/GenBank/DDBJ whole genome shotgun (WGS) entry which is preliminary data.</text>
</comment>
<protein>
    <submittedName>
        <fullName evidence="1">Uncharacterized protein</fullName>
    </submittedName>
</protein>
<keyword evidence="2" id="KW-1185">Reference proteome</keyword>
<sequence>MLCTCAVYQHKHVLVPSVDETMFRTLYQLPVTSIHNQRKDQIQNNQQLLDRSLDIMDWTATLRDDIDVIQQIIANGTLQGSTGSLEPFVASSNQAQEQPTPPIEFQRSHQQDAARNKAPMYLKQEETMLVQEPPAHKVLRDALPKMHALLNLFHQAYGEQNLDKAEELRKRLNWAIDQNGK</sequence>
<gene>
    <name evidence="1" type="ORF">HII31_09827</name>
</gene>
<organism evidence="1 2">
    <name type="scientific">Pseudocercospora fuligena</name>
    <dbReference type="NCBI Taxonomy" id="685502"/>
    <lineage>
        <taxon>Eukaryota</taxon>
        <taxon>Fungi</taxon>
        <taxon>Dikarya</taxon>
        <taxon>Ascomycota</taxon>
        <taxon>Pezizomycotina</taxon>
        <taxon>Dothideomycetes</taxon>
        <taxon>Dothideomycetidae</taxon>
        <taxon>Mycosphaerellales</taxon>
        <taxon>Mycosphaerellaceae</taxon>
        <taxon>Pseudocercospora</taxon>
    </lineage>
</organism>